<accession>A0AAQ3W7M5</accession>
<reference evidence="1" key="2">
    <citation type="submission" date="2024-03" db="EMBL/GenBank/DDBJ databases">
        <title>The Genome Sequence of Enterococcus sp. DIV0205d.</title>
        <authorList>
            <consortium name="The Broad Institute Genomics Platform"/>
            <consortium name="The Broad Institute Microbial Omics Core"/>
            <consortium name="The Broad Institute Genomic Center for Infectious Diseases"/>
            <person name="Earl A."/>
            <person name="Manson A."/>
            <person name="Gilmore M."/>
            <person name="Schwartman J."/>
            <person name="Shea T."/>
            <person name="Abouelleil A."/>
            <person name="Cao P."/>
            <person name="Chapman S."/>
            <person name="Cusick C."/>
            <person name="Young S."/>
            <person name="Neafsey D."/>
            <person name="Nusbaum C."/>
            <person name="Birren B."/>
        </authorList>
    </citation>
    <scope>NUCLEOTIDE SEQUENCE</scope>
    <source>
        <strain evidence="1">7F3_DIV0205</strain>
    </source>
</reference>
<keyword evidence="2" id="KW-1185">Reference proteome</keyword>
<dbReference type="EMBL" id="CP147244">
    <property type="protein sequence ID" value="WYK00208.1"/>
    <property type="molecule type" value="Genomic_DNA"/>
</dbReference>
<name>A0AAQ3W7M5_9ENTE</name>
<evidence type="ECO:0000313" key="1">
    <source>
        <dbReference type="EMBL" id="WYK00208.1"/>
    </source>
</evidence>
<evidence type="ECO:0000313" key="2">
    <source>
        <dbReference type="Proteomes" id="UP000194948"/>
    </source>
</evidence>
<protein>
    <submittedName>
        <fullName evidence="1">Uncharacterized protein</fullName>
    </submittedName>
</protein>
<proteinExistence type="predicted"/>
<organism evidence="1 2">
    <name type="scientific">Candidatus Enterococcus palustris</name>
    <dbReference type="NCBI Taxonomy" id="1834189"/>
    <lineage>
        <taxon>Bacteria</taxon>
        <taxon>Bacillati</taxon>
        <taxon>Bacillota</taxon>
        <taxon>Bacilli</taxon>
        <taxon>Lactobacillales</taxon>
        <taxon>Enterococcaceae</taxon>
        <taxon>Enterococcus</taxon>
    </lineage>
</organism>
<gene>
    <name evidence="1" type="ORF">A5821_001302</name>
</gene>
<dbReference type="RefSeq" id="WP_086313765.1">
    <property type="nucleotide sequence ID" value="NZ_CP147244.1"/>
</dbReference>
<dbReference type="Proteomes" id="UP000194948">
    <property type="component" value="Chromosome"/>
</dbReference>
<reference evidence="1" key="1">
    <citation type="submission" date="2017-05" db="EMBL/GenBank/DDBJ databases">
        <authorList>
            <consortium name="The Broad Institute Genomics Platform"/>
            <consortium name="The Broad Institute Genomic Center for Infectious Diseases"/>
            <person name="Earl A."/>
            <person name="Manson A."/>
            <person name="Schwartman J."/>
            <person name="Gilmore M."/>
            <person name="Abouelleil A."/>
            <person name="Cao P."/>
            <person name="Chapman S."/>
            <person name="Cusick C."/>
            <person name="Shea T."/>
            <person name="Young S."/>
            <person name="Neafsey D."/>
            <person name="Nusbaum C."/>
            <person name="Birren B."/>
        </authorList>
    </citation>
    <scope>NUCLEOTIDE SEQUENCE</scope>
    <source>
        <strain evidence="1">7F3_DIV0205</strain>
    </source>
</reference>
<dbReference type="AlphaFoldDB" id="A0AAQ3W7M5"/>
<sequence>MKIRGNDFGGINNSTVVIGNNNKVTNGKSEDIDWDTFSAELKSLLMALPQNSEEFQACMELLTESTSKDEGKVTTFLKKHVPQFTSDVFSSLASTLLSDTIKKLMVGM</sequence>